<evidence type="ECO:0000313" key="1">
    <source>
        <dbReference type="EnsemblPlants" id="Solyc01g087160.2.1.1"/>
    </source>
</evidence>
<dbReference type="InParanoid" id="A0A3Q7EJD6"/>
<dbReference type="PaxDb" id="4081-Solyc01g087160.2.1"/>
<dbReference type="Gramene" id="Solyc01g087160.2.1">
    <property type="protein sequence ID" value="Solyc01g087160.2.1.1"/>
    <property type="gene ID" value="Solyc01g087160.2"/>
</dbReference>
<dbReference type="Proteomes" id="UP000004994">
    <property type="component" value="Chromosome 1"/>
</dbReference>
<sequence>MESSTYICSPSNFLPPPSTKRCTIKTIYTTPPINLICLAKHENELIESYLARRQADQVASAQAKLLKRNYQRNQFGNWFSNSHRMVQQLN</sequence>
<reference evidence="1" key="1">
    <citation type="journal article" date="2012" name="Nature">
        <title>The tomato genome sequence provides insights into fleshy fruit evolution.</title>
        <authorList>
            <consortium name="Tomato Genome Consortium"/>
        </authorList>
    </citation>
    <scope>NUCLEOTIDE SEQUENCE [LARGE SCALE GENOMIC DNA]</scope>
    <source>
        <strain evidence="1">cv. Heinz 1706</strain>
    </source>
</reference>
<name>A0A3Q7EJD6_SOLLC</name>
<dbReference type="AlphaFoldDB" id="A0A3Q7EJD6"/>
<dbReference type="EnsemblPlants" id="Solyc01g087160.2.1">
    <property type="protein sequence ID" value="Solyc01g087160.2.1.1"/>
    <property type="gene ID" value="Solyc01g087160.2"/>
</dbReference>
<keyword evidence="2" id="KW-1185">Reference proteome</keyword>
<evidence type="ECO:0000313" key="2">
    <source>
        <dbReference type="Proteomes" id="UP000004994"/>
    </source>
</evidence>
<protein>
    <submittedName>
        <fullName evidence="1">Uncharacterized protein</fullName>
    </submittedName>
</protein>
<organism evidence="1">
    <name type="scientific">Solanum lycopersicum</name>
    <name type="common">Tomato</name>
    <name type="synonym">Lycopersicon esculentum</name>
    <dbReference type="NCBI Taxonomy" id="4081"/>
    <lineage>
        <taxon>Eukaryota</taxon>
        <taxon>Viridiplantae</taxon>
        <taxon>Streptophyta</taxon>
        <taxon>Embryophyta</taxon>
        <taxon>Tracheophyta</taxon>
        <taxon>Spermatophyta</taxon>
        <taxon>Magnoliopsida</taxon>
        <taxon>eudicotyledons</taxon>
        <taxon>Gunneridae</taxon>
        <taxon>Pentapetalae</taxon>
        <taxon>asterids</taxon>
        <taxon>lamiids</taxon>
        <taxon>Solanales</taxon>
        <taxon>Solanaceae</taxon>
        <taxon>Solanoideae</taxon>
        <taxon>Solaneae</taxon>
        <taxon>Solanum</taxon>
        <taxon>Solanum subgen. Lycopersicon</taxon>
    </lineage>
</organism>
<reference evidence="1" key="2">
    <citation type="submission" date="2019-01" db="UniProtKB">
        <authorList>
            <consortium name="EnsemblPlants"/>
        </authorList>
    </citation>
    <scope>IDENTIFICATION</scope>
    <source>
        <strain evidence="1">cv. Heinz 1706</strain>
    </source>
</reference>
<accession>A0A3Q7EJD6</accession>
<proteinExistence type="predicted"/>